<proteinExistence type="predicted"/>
<dbReference type="InterPro" id="IPR019734">
    <property type="entry name" value="TPR_rpt"/>
</dbReference>
<feature type="repeat" description="TPR" evidence="1">
    <location>
        <begin position="176"/>
        <end position="209"/>
    </location>
</feature>
<organism evidence="2 3">
    <name type="scientific">Leptolyngbya cf. ectocarpi LEGE 11479</name>
    <dbReference type="NCBI Taxonomy" id="1828722"/>
    <lineage>
        <taxon>Bacteria</taxon>
        <taxon>Bacillati</taxon>
        <taxon>Cyanobacteriota</taxon>
        <taxon>Cyanophyceae</taxon>
        <taxon>Leptolyngbyales</taxon>
        <taxon>Leptolyngbyaceae</taxon>
        <taxon>Leptolyngbya group</taxon>
        <taxon>Leptolyngbya</taxon>
    </lineage>
</organism>
<evidence type="ECO:0000256" key="1">
    <source>
        <dbReference type="PROSITE-ProRule" id="PRU00339"/>
    </source>
</evidence>
<evidence type="ECO:0000313" key="2">
    <source>
        <dbReference type="EMBL" id="MBE9066438.1"/>
    </source>
</evidence>
<dbReference type="Gene3D" id="1.25.40.10">
    <property type="entry name" value="Tetratricopeptide repeat domain"/>
    <property type="match status" value="1"/>
</dbReference>
<accession>A0A928X3L0</accession>
<comment type="caution">
    <text evidence="2">The sequence shown here is derived from an EMBL/GenBank/DDBJ whole genome shotgun (WGS) entry which is preliminary data.</text>
</comment>
<sequence>MRSIVSSLGLMGVLLGLAMPVSAEVLLQAGATETKLVTSESHRSMRHQLTAEAGKTVAIKLRLANNNPGIVSRVAVYQAGKYTPLKVENQVSYRTVDPAQKSKISHLIVLTLPGESASGEVNYEIEPLFDYDGSPQFEVDRETAEHETADRETATAAVNLPSTVRYRMTVATATVSQRLLLDAQARQTEQDYEGAIALYTRAINLNPDIADFYAQRGSAYLALGEQEDVSPAVQQAIVTDWETAAQLYEQVGHGTAANALRSQLSQVVEQNKD</sequence>
<dbReference type="PROSITE" id="PS50005">
    <property type="entry name" value="TPR"/>
    <property type="match status" value="1"/>
</dbReference>
<dbReference type="Pfam" id="PF13414">
    <property type="entry name" value="TPR_11"/>
    <property type="match status" value="1"/>
</dbReference>
<dbReference type="AlphaFoldDB" id="A0A928X3L0"/>
<dbReference type="SUPFAM" id="SSF48452">
    <property type="entry name" value="TPR-like"/>
    <property type="match status" value="1"/>
</dbReference>
<dbReference type="Proteomes" id="UP000615026">
    <property type="component" value="Unassembled WGS sequence"/>
</dbReference>
<keyword evidence="1" id="KW-0802">TPR repeat</keyword>
<evidence type="ECO:0000313" key="3">
    <source>
        <dbReference type="Proteomes" id="UP000615026"/>
    </source>
</evidence>
<dbReference type="EMBL" id="JADEXP010000042">
    <property type="protein sequence ID" value="MBE9066438.1"/>
    <property type="molecule type" value="Genomic_DNA"/>
</dbReference>
<dbReference type="RefSeq" id="WP_193992186.1">
    <property type="nucleotide sequence ID" value="NZ_JADEXP010000042.1"/>
</dbReference>
<keyword evidence="3" id="KW-1185">Reference proteome</keyword>
<reference evidence="2" key="1">
    <citation type="submission" date="2020-10" db="EMBL/GenBank/DDBJ databases">
        <authorList>
            <person name="Castelo-Branco R."/>
            <person name="Eusebio N."/>
            <person name="Adriana R."/>
            <person name="Vieira A."/>
            <person name="Brugerolle De Fraissinette N."/>
            <person name="Rezende De Castro R."/>
            <person name="Schneider M.P."/>
            <person name="Vasconcelos V."/>
            <person name="Leao P.N."/>
        </authorList>
    </citation>
    <scope>NUCLEOTIDE SEQUENCE</scope>
    <source>
        <strain evidence="2">LEGE 11479</strain>
    </source>
</reference>
<protein>
    <submittedName>
        <fullName evidence="2">Tetratricopeptide repeat protein</fullName>
    </submittedName>
</protein>
<dbReference type="InterPro" id="IPR011990">
    <property type="entry name" value="TPR-like_helical_dom_sf"/>
</dbReference>
<gene>
    <name evidence="2" type="ORF">IQ260_07215</name>
</gene>
<name>A0A928X3L0_LEPEC</name>